<dbReference type="InterPro" id="IPR013766">
    <property type="entry name" value="Thioredoxin_domain"/>
</dbReference>
<dbReference type="PROSITE" id="PS51352">
    <property type="entry name" value="THIOREDOXIN_2"/>
    <property type="match status" value="1"/>
</dbReference>
<gene>
    <name evidence="10" type="ORF">g.52624</name>
</gene>
<dbReference type="PANTHER" id="PTHR46107:SF3">
    <property type="entry name" value="THIOREDOXIN DOMAIN-CONTAINING PROTEIN"/>
    <property type="match status" value="1"/>
</dbReference>
<evidence type="ECO:0000256" key="8">
    <source>
        <dbReference type="ARBA" id="ARBA00023284"/>
    </source>
</evidence>
<keyword evidence="6" id="KW-0472">Membrane</keyword>
<dbReference type="InterPro" id="IPR036249">
    <property type="entry name" value="Thioredoxin-like_sf"/>
</dbReference>
<keyword evidence="3" id="KW-0732">Signal</keyword>
<evidence type="ECO:0000256" key="6">
    <source>
        <dbReference type="ARBA" id="ARBA00022989"/>
    </source>
</evidence>
<evidence type="ECO:0000256" key="4">
    <source>
        <dbReference type="ARBA" id="ARBA00022824"/>
    </source>
</evidence>
<comment type="subcellular location">
    <subcellularLocation>
        <location evidence="1">Endoplasmic reticulum membrane</location>
        <topology evidence="1">Single-pass membrane protein</topology>
    </subcellularLocation>
</comment>
<feature type="non-terminal residue" evidence="10">
    <location>
        <position position="186"/>
    </location>
</feature>
<organism evidence="10">
    <name type="scientific">Graphocephala atropunctata</name>
    <dbReference type="NCBI Taxonomy" id="36148"/>
    <lineage>
        <taxon>Eukaryota</taxon>
        <taxon>Metazoa</taxon>
        <taxon>Ecdysozoa</taxon>
        <taxon>Arthropoda</taxon>
        <taxon>Hexapoda</taxon>
        <taxon>Insecta</taxon>
        <taxon>Pterygota</taxon>
        <taxon>Neoptera</taxon>
        <taxon>Paraneoptera</taxon>
        <taxon>Hemiptera</taxon>
        <taxon>Auchenorrhyncha</taxon>
        <taxon>Membracoidea</taxon>
        <taxon>Cicadellidae</taxon>
        <taxon>Cicadellinae</taxon>
        <taxon>Cicadellini</taxon>
        <taxon>Graphocephala</taxon>
    </lineage>
</organism>
<keyword evidence="8" id="KW-0676">Redox-active center</keyword>
<evidence type="ECO:0000256" key="2">
    <source>
        <dbReference type="ARBA" id="ARBA00022448"/>
    </source>
</evidence>
<sequence length="186" mass="21503">MRGLLLLLEKCILFQGSKEINLQRISQNWKQVIQNRSQSVDVTSTTNGLSVNGNEYDEHKTKPSDYPGWENLLHLTDDNYKYHLLRNNHIVILFHASWCNYCEEAKPMFGKIALDHDALLGILATCDVDNAPQMVDDLMIEMLPTFKYVRDGRYVLNYSGERTEAALQGFIKNMQLILKAELYILY</sequence>
<keyword evidence="7" id="KW-1015">Disulfide bond</keyword>
<proteinExistence type="predicted"/>
<evidence type="ECO:0000256" key="1">
    <source>
        <dbReference type="ARBA" id="ARBA00004389"/>
    </source>
</evidence>
<protein>
    <recommendedName>
        <fullName evidence="9">Thioredoxin domain-containing protein</fullName>
    </recommendedName>
</protein>
<keyword evidence="2" id="KW-0813">Transport</keyword>
<keyword evidence="4" id="KW-0256">Endoplasmic reticulum</keyword>
<dbReference type="SUPFAM" id="SSF52833">
    <property type="entry name" value="Thioredoxin-like"/>
    <property type="match status" value="1"/>
</dbReference>
<keyword evidence="6" id="KW-0812">Transmembrane</keyword>
<evidence type="ECO:0000256" key="3">
    <source>
        <dbReference type="ARBA" id="ARBA00022729"/>
    </source>
</evidence>
<accession>A0A1B6LSF0</accession>
<dbReference type="GO" id="GO:0005789">
    <property type="term" value="C:endoplasmic reticulum membrane"/>
    <property type="evidence" value="ECO:0007669"/>
    <property type="project" value="UniProtKB-SubCell"/>
</dbReference>
<evidence type="ECO:0000256" key="5">
    <source>
        <dbReference type="ARBA" id="ARBA00022982"/>
    </source>
</evidence>
<dbReference type="Pfam" id="PF00085">
    <property type="entry name" value="Thioredoxin"/>
    <property type="match status" value="1"/>
</dbReference>
<dbReference type="AlphaFoldDB" id="A0A1B6LSF0"/>
<dbReference type="PANTHER" id="PTHR46107">
    <property type="entry name" value="DUMPY: SHORTER THAN WILD-TYPE"/>
    <property type="match status" value="1"/>
</dbReference>
<keyword evidence="6" id="KW-1133">Transmembrane helix</keyword>
<keyword evidence="5" id="KW-0249">Electron transport</keyword>
<dbReference type="EMBL" id="GEBQ01013346">
    <property type="protein sequence ID" value="JAT26631.1"/>
    <property type="molecule type" value="Transcribed_RNA"/>
</dbReference>
<feature type="domain" description="Thioredoxin" evidence="9">
    <location>
        <begin position="31"/>
        <end position="176"/>
    </location>
</feature>
<dbReference type="GO" id="GO:0015036">
    <property type="term" value="F:disulfide oxidoreductase activity"/>
    <property type="evidence" value="ECO:0007669"/>
    <property type="project" value="TreeGrafter"/>
</dbReference>
<evidence type="ECO:0000259" key="9">
    <source>
        <dbReference type="PROSITE" id="PS51352"/>
    </source>
</evidence>
<evidence type="ECO:0000256" key="7">
    <source>
        <dbReference type="ARBA" id="ARBA00023157"/>
    </source>
</evidence>
<name>A0A1B6LSF0_9HEMI</name>
<dbReference type="InterPro" id="IPR052454">
    <property type="entry name" value="TMX_domain-containing"/>
</dbReference>
<reference evidence="10" key="1">
    <citation type="submission" date="2015-11" db="EMBL/GenBank/DDBJ databases">
        <title>De novo transcriptome assembly of four potential Pierce s Disease insect vectors from Arizona vineyards.</title>
        <authorList>
            <person name="Tassone E.E."/>
        </authorList>
    </citation>
    <scope>NUCLEOTIDE SEQUENCE</scope>
</reference>
<dbReference type="Gene3D" id="3.40.30.10">
    <property type="entry name" value="Glutaredoxin"/>
    <property type="match status" value="1"/>
</dbReference>
<evidence type="ECO:0000313" key="10">
    <source>
        <dbReference type="EMBL" id="JAT26631.1"/>
    </source>
</evidence>